<gene>
    <name evidence="1" type="ORF">ACKW6Q_20975</name>
</gene>
<reference evidence="1 2" key="1">
    <citation type="submission" date="2024-12" db="EMBL/GenBank/DDBJ databases">
        <title>Draft genome sequence of Chryseobacterium kwangjuense AG447.</title>
        <authorList>
            <person name="Cheptsov V.S."/>
            <person name="Belov A."/>
            <person name="Zavarzina A.G."/>
        </authorList>
    </citation>
    <scope>NUCLEOTIDE SEQUENCE [LARGE SCALE GENOMIC DNA]</scope>
    <source>
        <strain evidence="1 2">AG447</strain>
    </source>
</reference>
<protein>
    <submittedName>
        <fullName evidence="1">Uncharacterized protein</fullName>
    </submittedName>
</protein>
<dbReference type="EMBL" id="JBJXVJ010000005">
    <property type="protein sequence ID" value="MFN1219448.1"/>
    <property type="molecule type" value="Genomic_DNA"/>
</dbReference>
<dbReference type="Proteomes" id="UP001634154">
    <property type="component" value="Unassembled WGS sequence"/>
</dbReference>
<dbReference type="RefSeq" id="WP_409358122.1">
    <property type="nucleotide sequence ID" value="NZ_JBJXVJ010000005.1"/>
</dbReference>
<evidence type="ECO:0000313" key="2">
    <source>
        <dbReference type="Proteomes" id="UP001634154"/>
    </source>
</evidence>
<evidence type="ECO:0000313" key="1">
    <source>
        <dbReference type="EMBL" id="MFN1219448.1"/>
    </source>
</evidence>
<sequence length="239" mass="28117">MKKTSVILENSASESLNSVNKIYFSEDEIINLVLKKSLPKEDEKVFIQNFQNFSSKYNITTFDRKYVCLNAFLEKLEQSASKYAIFHFVYYKSKVELVLSISNIRGFSEKDQFFLIHSDKLETLSLFEFLICKQDYLTNVGKQIRLATGIEATEMVIHRRDELLEVIKYNFSNNTVFETTNLLEFVFFQFSEIKSDCNENSEFYKKNQDKLSFFIKLNDPSNSIADDLFEWLDMGHLYP</sequence>
<name>A0ABW9K809_9FLAO</name>
<proteinExistence type="predicted"/>
<keyword evidence="2" id="KW-1185">Reference proteome</keyword>
<accession>A0ABW9K809</accession>
<organism evidence="1 2">
    <name type="scientific">Chryseobacterium kwangjuense</name>
    <dbReference type="NCBI Taxonomy" id="267125"/>
    <lineage>
        <taxon>Bacteria</taxon>
        <taxon>Pseudomonadati</taxon>
        <taxon>Bacteroidota</taxon>
        <taxon>Flavobacteriia</taxon>
        <taxon>Flavobacteriales</taxon>
        <taxon>Weeksellaceae</taxon>
        <taxon>Chryseobacterium group</taxon>
        <taxon>Chryseobacterium</taxon>
    </lineage>
</organism>
<comment type="caution">
    <text evidence="1">The sequence shown here is derived from an EMBL/GenBank/DDBJ whole genome shotgun (WGS) entry which is preliminary data.</text>
</comment>